<dbReference type="InterPro" id="IPR018817">
    <property type="entry name" value="7TM_GPCR_serpentine_rcpt_Srz"/>
</dbReference>
<dbReference type="GeneID" id="78777053"/>
<accession>A0A6A5GIR4</accession>
<comment type="caution">
    <text evidence="2">The sequence shown here is derived from an EMBL/GenBank/DDBJ whole genome shotgun (WGS) entry which is preliminary data.</text>
</comment>
<dbReference type="Pfam" id="PF10325">
    <property type="entry name" value="7TM_GPCR_Srz"/>
    <property type="match status" value="1"/>
</dbReference>
<feature type="transmembrane region" description="Helical" evidence="1">
    <location>
        <begin position="88"/>
        <end position="107"/>
    </location>
</feature>
<keyword evidence="1" id="KW-0812">Transmembrane</keyword>
<evidence type="ECO:0000313" key="2">
    <source>
        <dbReference type="EMBL" id="KAF1754422.1"/>
    </source>
</evidence>
<protein>
    <submittedName>
        <fullName evidence="2">Uncharacterized protein</fullName>
    </submittedName>
</protein>
<dbReference type="RefSeq" id="XP_053582837.1">
    <property type="nucleotide sequence ID" value="XM_053733924.1"/>
</dbReference>
<keyword evidence="1" id="KW-0472">Membrane</keyword>
<proteinExistence type="predicted"/>
<dbReference type="CTD" id="78777053"/>
<dbReference type="KEGG" id="crq:GCK72_020983"/>
<feature type="transmembrane region" description="Helical" evidence="1">
    <location>
        <begin position="48"/>
        <end position="68"/>
    </location>
</feature>
<dbReference type="PANTHER" id="PTHR31720">
    <property type="entry name" value="SERPENTINE RECEPTOR, CLASS Z-RELATED"/>
    <property type="match status" value="1"/>
</dbReference>
<dbReference type="PANTHER" id="PTHR31720:SF12">
    <property type="entry name" value="SERPENTINE RECEPTOR, CLASS T-RELATED"/>
    <property type="match status" value="1"/>
</dbReference>
<dbReference type="Proteomes" id="UP000483820">
    <property type="component" value="Chromosome V"/>
</dbReference>
<evidence type="ECO:0000313" key="3">
    <source>
        <dbReference type="Proteomes" id="UP000483820"/>
    </source>
</evidence>
<evidence type="ECO:0000256" key="1">
    <source>
        <dbReference type="SAM" id="Phobius"/>
    </source>
</evidence>
<reference evidence="2 3" key="1">
    <citation type="submission" date="2019-12" db="EMBL/GenBank/DDBJ databases">
        <title>Chromosome-level assembly of the Caenorhabditis remanei genome.</title>
        <authorList>
            <person name="Teterina A.A."/>
            <person name="Willis J.H."/>
            <person name="Phillips P.C."/>
        </authorList>
    </citation>
    <scope>NUCLEOTIDE SEQUENCE [LARGE SCALE GENOMIC DNA]</scope>
    <source>
        <strain evidence="2 3">PX506</strain>
        <tissue evidence="2">Whole organism</tissue>
    </source>
</reference>
<feature type="transmembrane region" description="Helical" evidence="1">
    <location>
        <begin position="22"/>
        <end position="41"/>
    </location>
</feature>
<keyword evidence="1" id="KW-1133">Transmembrane helix</keyword>
<gene>
    <name evidence="2" type="ORF">GCK72_020983</name>
</gene>
<dbReference type="EMBL" id="WUAV01000005">
    <property type="protein sequence ID" value="KAF1754422.1"/>
    <property type="molecule type" value="Genomic_DNA"/>
</dbReference>
<organism evidence="2 3">
    <name type="scientific">Caenorhabditis remanei</name>
    <name type="common">Caenorhabditis vulgaris</name>
    <dbReference type="NCBI Taxonomy" id="31234"/>
    <lineage>
        <taxon>Eukaryota</taxon>
        <taxon>Metazoa</taxon>
        <taxon>Ecdysozoa</taxon>
        <taxon>Nematoda</taxon>
        <taxon>Chromadorea</taxon>
        <taxon>Rhabditida</taxon>
        <taxon>Rhabditina</taxon>
        <taxon>Rhabditomorpha</taxon>
        <taxon>Rhabditoidea</taxon>
        <taxon>Rhabditidae</taxon>
        <taxon>Peloderinae</taxon>
        <taxon>Caenorhabditis</taxon>
    </lineage>
</organism>
<dbReference type="AlphaFoldDB" id="A0A6A5GIR4"/>
<sequence>MVFFYPSTEKYLVFDEDELKRIVWSMYALPLIPMIMGFLGFQDVDFKFYVASNILQITSAFLYIPIYWKIRKQKHLMSAKLNKPQKYVMWQLIVTVFLKLVRTLFVLNRE</sequence>
<name>A0A6A5GIR4_CAERE</name>